<name>A0A0E0CP66_9ORYZ</name>
<dbReference type="Gramene" id="OMERI02G25570.3">
    <property type="protein sequence ID" value="OMERI02G25570.3"/>
    <property type="gene ID" value="OMERI02G25570"/>
</dbReference>
<dbReference type="EnsemblPlants" id="OMERI02G25570.3">
    <property type="protein sequence ID" value="OMERI02G25570.3"/>
    <property type="gene ID" value="OMERI02G25570"/>
</dbReference>
<accession>A0A0E0CP66</accession>
<sequence>MPSHTHPHSRRRSTTTSPIGEGEATPGSQRGSDVPPGRAPHPTPSRAAVAASKLPAPPSPSLLNVSELLMDA</sequence>
<evidence type="ECO:0000313" key="3">
    <source>
        <dbReference type="Proteomes" id="UP000008021"/>
    </source>
</evidence>
<dbReference type="Proteomes" id="UP000008021">
    <property type="component" value="Chromosome 2"/>
</dbReference>
<protein>
    <submittedName>
        <fullName evidence="2">Uncharacterized protein</fullName>
    </submittedName>
</protein>
<dbReference type="AlphaFoldDB" id="A0A0E0CP66"/>
<dbReference type="HOGENOM" id="CLU_2780136_0_0_1"/>
<proteinExistence type="predicted"/>
<evidence type="ECO:0000313" key="2">
    <source>
        <dbReference type="EnsemblPlants" id="OMERI02G25570.3"/>
    </source>
</evidence>
<evidence type="ECO:0000256" key="1">
    <source>
        <dbReference type="SAM" id="MobiDB-lite"/>
    </source>
</evidence>
<keyword evidence="3" id="KW-1185">Reference proteome</keyword>
<feature type="compositionally biased region" description="Basic residues" evidence="1">
    <location>
        <begin position="1"/>
        <end position="13"/>
    </location>
</feature>
<organism evidence="2">
    <name type="scientific">Oryza meridionalis</name>
    <dbReference type="NCBI Taxonomy" id="40149"/>
    <lineage>
        <taxon>Eukaryota</taxon>
        <taxon>Viridiplantae</taxon>
        <taxon>Streptophyta</taxon>
        <taxon>Embryophyta</taxon>
        <taxon>Tracheophyta</taxon>
        <taxon>Spermatophyta</taxon>
        <taxon>Magnoliopsida</taxon>
        <taxon>Liliopsida</taxon>
        <taxon>Poales</taxon>
        <taxon>Poaceae</taxon>
        <taxon>BOP clade</taxon>
        <taxon>Oryzoideae</taxon>
        <taxon>Oryzeae</taxon>
        <taxon>Oryzinae</taxon>
        <taxon>Oryza</taxon>
    </lineage>
</organism>
<feature type="region of interest" description="Disordered" evidence="1">
    <location>
        <begin position="1"/>
        <end position="72"/>
    </location>
</feature>
<reference evidence="2" key="1">
    <citation type="submission" date="2015-04" db="UniProtKB">
        <authorList>
            <consortium name="EnsemblPlants"/>
        </authorList>
    </citation>
    <scope>IDENTIFICATION</scope>
</reference>
<feature type="compositionally biased region" description="Low complexity" evidence="1">
    <location>
        <begin position="45"/>
        <end position="54"/>
    </location>
</feature>
<reference evidence="2" key="2">
    <citation type="submission" date="2018-05" db="EMBL/GenBank/DDBJ databases">
        <title>OmerRS3 (Oryza meridionalis Reference Sequence Version 3).</title>
        <authorList>
            <person name="Zhang J."/>
            <person name="Kudrna D."/>
            <person name="Lee S."/>
            <person name="Talag J."/>
            <person name="Welchert J."/>
            <person name="Wing R.A."/>
        </authorList>
    </citation>
    <scope>NUCLEOTIDE SEQUENCE [LARGE SCALE GENOMIC DNA]</scope>
    <source>
        <strain evidence="2">cv. OR44</strain>
    </source>
</reference>